<accession>K0V8F4</accession>
<comment type="caution">
    <text evidence="1">The sequence shown here is derived from an EMBL/GenBank/DDBJ whole genome shotgun (WGS) entry which is preliminary data.</text>
</comment>
<reference evidence="1 2" key="1">
    <citation type="journal article" date="2012" name="J. Bacteriol.">
        <title>Complete Genome Sequence of Mycobacterium fortuitum subsp. fortuitum Type Strain DSM46621.</title>
        <authorList>
            <person name="Ho Y.S."/>
            <person name="Adroub S.A."/>
            <person name="Aleisa F."/>
            <person name="Mahmood H."/>
            <person name="Othoum G."/>
            <person name="Rashid F."/>
            <person name="Zaher M."/>
            <person name="Ali S."/>
            <person name="Bitter W."/>
            <person name="Pain A."/>
            <person name="Abdallah A.M."/>
        </authorList>
    </citation>
    <scope>NUCLEOTIDE SEQUENCE [LARGE SCALE GENOMIC DNA]</scope>
    <source>
        <strain evidence="2">DSM46621</strain>
    </source>
</reference>
<dbReference type="Proteomes" id="UP000006043">
    <property type="component" value="Unassembled WGS sequence"/>
</dbReference>
<evidence type="ECO:0000313" key="2">
    <source>
        <dbReference type="Proteomes" id="UP000006043"/>
    </source>
</evidence>
<name>K0V8F4_MYCFO</name>
<sequence>MSRPDLSPSQVTLIWNATTDNPVRDEFVAAALACRDHTT</sequence>
<dbReference type="PATRIC" id="fig|1214102.3.peg.952"/>
<dbReference type="HOGENOM" id="CLU_3313013_0_0_11"/>
<dbReference type="AlphaFoldDB" id="K0V8F4"/>
<proteinExistence type="predicted"/>
<gene>
    <name evidence="1" type="ORF">MFORT_04768</name>
</gene>
<protein>
    <submittedName>
        <fullName evidence="1">LysR family transcriptional regulator</fullName>
    </submittedName>
</protein>
<evidence type="ECO:0000313" key="1">
    <source>
        <dbReference type="EMBL" id="EJZ15392.1"/>
    </source>
</evidence>
<organism evidence="1 2">
    <name type="scientific">Mycolicibacterium fortuitum subsp. fortuitum DSM 46621 = ATCC 6841 = JCM 6387</name>
    <dbReference type="NCBI Taxonomy" id="1214102"/>
    <lineage>
        <taxon>Bacteria</taxon>
        <taxon>Bacillati</taxon>
        <taxon>Actinomycetota</taxon>
        <taxon>Actinomycetes</taxon>
        <taxon>Mycobacteriales</taxon>
        <taxon>Mycobacteriaceae</taxon>
        <taxon>Mycolicibacterium</taxon>
    </lineage>
</organism>
<dbReference type="EMBL" id="ALQB01000012">
    <property type="protein sequence ID" value="EJZ15392.1"/>
    <property type="molecule type" value="Genomic_DNA"/>
</dbReference>